<accession>A0AAV3SX34</accession>
<protein>
    <submittedName>
        <fullName evidence="2">Uncharacterized protein</fullName>
    </submittedName>
</protein>
<dbReference type="AlphaFoldDB" id="A0AAV3SX34"/>
<proteinExistence type="predicted"/>
<dbReference type="RefSeq" id="WP_227261921.1">
    <property type="nucleotide sequence ID" value="NZ_BAAADU010000002.1"/>
</dbReference>
<dbReference type="Proteomes" id="UP001500194">
    <property type="component" value="Unassembled WGS sequence"/>
</dbReference>
<keyword evidence="3" id="KW-1185">Reference proteome</keyword>
<name>A0AAV3SX34_9EURY</name>
<evidence type="ECO:0000313" key="3">
    <source>
        <dbReference type="Proteomes" id="UP001500194"/>
    </source>
</evidence>
<reference evidence="2 3" key="1">
    <citation type="journal article" date="2019" name="Int. J. Syst. Evol. Microbiol.">
        <title>The Global Catalogue of Microorganisms (GCM) 10K type strain sequencing project: providing services to taxonomists for standard genome sequencing and annotation.</title>
        <authorList>
            <consortium name="The Broad Institute Genomics Platform"/>
            <consortium name="The Broad Institute Genome Sequencing Center for Infectious Disease"/>
            <person name="Wu L."/>
            <person name="Ma J."/>
        </authorList>
    </citation>
    <scope>NUCLEOTIDE SEQUENCE [LARGE SCALE GENOMIC DNA]</scope>
    <source>
        <strain evidence="2 3">JCM 16327</strain>
    </source>
</reference>
<organism evidence="2 3">
    <name type="scientific">Salarchaeum japonicum</name>
    <dbReference type="NCBI Taxonomy" id="555573"/>
    <lineage>
        <taxon>Archaea</taxon>
        <taxon>Methanobacteriati</taxon>
        <taxon>Methanobacteriota</taxon>
        <taxon>Stenosarchaea group</taxon>
        <taxon>Halobacteria</taxon>
        <taxon>Halobacteriales</taxon>
        <taxon>Halobacteriaceae</taxon>
    </lineage>
</organism>
<sequence>MNERFQDARHHVERAVTNAREGLEDEFEDIENRVRELVGKETEPEPSRVENLKRDLKGLEQRAEGDARAALKKARDRLDNTRSE</sequence>
<gene>
    <name evidence="2" type="ORF">GCM10009019_03610</name>
</gene>
<feature type="compositionally biased region" description="Basic and acidic residues" evidence="1">
    <location>
        <begin position="39"/>
        <end position="69"/>
    </location>
</feature>
<evidence type="ECO:0000256" key="1">
    <source>
        <dbReference type="SAM" id="MobiDB-lite"/>
    </source>
</evidence>
<feature type="region of interest" description="Disordered" evidence="1">
    <location>
        <begin position="39"/>
        <end position="84"/>
    </location>
</feature>
<dbReference type="GeneID" id="68572524"/>
<dbReference type="EMBL" id="BAAADU010000002">
    <property type="protein sequence ID" value="GAA0644859.1"/>
    <property type="molecule type" value="Genomic_DNA"/>
</dbReference>
<dbReference type="InterPro" id="IPR055975">
    <property type="entry name" value="DUF7553"/>
</dbReference>
<evidence type="ECO:0000313" key="2">
    <source>
        <dbReference type="EMBL" id="GAA0644859.1"/>
    </source>
</evidence>
<comment type="caution">
    <text evidence="2">The sequence shown here is derived from an EMBL/GenBank/DDBJ whole genome shotgun (WGS) entry which is preliminary data.</text>
</comment>
<dbReference type="Pfam" id="PF24430">
    <property type="entry name" value="DUF7553"/>
    <property type="match status" value="1"/>
</dbReference>